<dbReference type="PROSITE" id="PS50082">
    <property type="entry name" value="WD_REPEATS_2"/>
    <property type="match status" value="5"/>
</dbReference>
<keyword evidence="6" id="KW-0963">Cytoplasm</keyword>
<comment type="similarity">
    <text evidence="4">Belongs to the WD repeat ELP2 family.</text>
</comment>
<feature type="repeat" description="WD" evidence="11">
    <location>
        <begin position="347"/>
        <end position="377"/>
    </location>
</feature>
<evidence type="ECO:0000256" key="1">
    <source>
        <dbReference type="ARBA" id="ARBA00004123"/>
    </source>
</evidence>
<feature type="repeat" description="WD" evidence="11">
    <location>
        <begin position="254"/>
        <end position="295"/>
    </location>
</feature>
<dbReference type="GO" id="GO:0033588">
    <property type="term" value="C:elongator holoenzyme complex"/>
    <property type="evidence" value="ECO:0007669"/>
    <property type="project" value="InterPro"/>
</dbReference>
<dbReference type="GO" id="GO:0005634">
    <property type="term" value="C:nucleus"/>
    <property type="evidence" value="ECO:0007669"/>
    <property type="project" value="UniProtKB-SubCell"/>
</dbReference>
<feature type="repeat" description="WD" evidence="11">
    <location>
        <begin position="192"/>
        <end position="236"/>
    </location>
</feature>
<evidence type="ECO:0000313" key="13">
    <source>
        <dbReference type="Proteomes" id="UP000719412"/>
    </source>
</evidence>
<evidence type="ECO:0000256" key="6">
    <source>
        <dbReference type="ARBA" id="ARBA00022490"/>
    </source>
</evidence>
<dbReference type="PROSITE" id="PS50294">
    <property type="entry name" value="WD_REPEATS_REGION"/>
    <property type="match status" value="1"/>
</dbReference>
<dbReference type="GO" id="GO:0002098">
    <property type="term" value="P:tRNA wobble uridine modification"/>
    <property type="evidence" value="ECO:0007669"/>
    <property type="project" value="InterPro"/>
</dbReference>
<keyword evidence="8" id="KW-0819">tRNA processing</keyword>
<dbReference type="PANTHER" id="PTHR44111:SF1">
    <property type="entry name" value="ELONGATOR COMPLEX PROTEIN 2"/>
    <property type="match status" value="1"/>
</dbReference>
<evidence type="ECO:0000256" key="7">
    <source>
        <dbReference type="ARBA" id="ARBA00022574"/>
    </source>
</evidence>
<name>A0A8J6HBH2_TENMO</name>
<comment type="pathway">
    <text evidence="3">tRNA modification; 5-methoxycarbonylmethyl-2-thiouridine-tRNA biosynthesis.</text>
</comment>
<evidence type="ECO:0000256" key="11">
    <source>
        <dbReference type="PROSITE-ProRule" id="PRU00221"/>
    </source>
</evidence>
<dbReference type="UniPathway" id="UPA00988"/>
<sequence length="770" mass="85735">MEYESCYVSCNCNQTPTAAHWGTNGLICYAACNAVNIYDPKWGSGGKVIATLVGHTKRVNSVRWLWGRNNDTELVSGSTDHTAIVWTLRGAQYTLFVLKGHGSNVNLVDGLYKGDMTIVVTVGMDSTIIIWTRFPSEEFVIAQVINTGYSICVGVRMSFLPYLKIMILACAMDNSNIDLYVAEGQFNHSLSLKGHEDWVRGLDFTVDDKGDLLLASCSQDCYIRLWRIKFNQSDSENVIKTRGGSFGVFVDSILTGHEGWVYSVNWSINSLQLLSASLDKSMIIWELDPETNLWVDKMRVGEVGGNTLGFYGGVFSPDGNSILGHGYNGAFHVWTNNNGEWEPCVTVGGHFREVTDLAWEPRGEFLVTVSHDQTTRIHAPWSKSDHPVTWHEIARPQIHGYDLSSIAILPRYSFASSAEEKVVRTFAAPRNFVENFTRICNLAEEDSGGESAPKGASVPSLGLSNKAVFSNESKGNEEDCHFTAVTLTAPPTEETLLQNTLWPEMQKLYGHGYEVYSLASSPDGKFLASACKATTAEHAAILLWDTSTWNQIQKLISHTLTVAQISFSPNSRHLLSVSRDRRWSLFSRDSQDSFELVATTDKKTSIHTRIIWCCGWSHDSKYFATGSRDSKVVVWTRNENKIEKGVLGEYEAASQHMELKSEAVTALAFAPEFVLESYFVAVGLEVGVIQCFMWMPKGWERVFYLDRNWAHHLTVKSVRTVAVSVLHTRAAVVQAGWLLAELGQSLSGVGLHGKRRREALETGIRARTSR</sequence>
<dbReference type="InterPro" id="IPR015943">
    <property type="entry name" value="WD40/YVTN_repeat-like_dom_sf"/>
</dbReference>
<evidence type="ECO:0000256" key="5">
    <source>
        <dbReference type="ARBA" id="ARBA00020267"/>
    </source>
</evidence>
<dbReference type="SMART" id="SM00320">
    <property type="entry name" value="WD40"/>
    <property type="match status" value="9"/>
</dbReference>
<dbReference type="Pfam" id="PF00400">
    <property type="entry name" value="WD40"/>
    <property type="match status" value="8"/>
</dbReference>
<dbReference type="GO" id="GO:0005737">
    <property type="term" value="C:cytoplasm"/>
    <property type="evidence" value="ECO:0007669"/>
    <property type="project" value="UniProtKB-SubCell"/>
</dbReference>
<evidence type="ECO:0000256" key="8">
    <source>
        <dbReference type="ARBA" id="ARBA00022694"/>
    </source>
</evidence>
<feature type="repeat" description="WD" evidence="11">
    <location>
        <begin position="604"/>
        <end position="635"/>
    </location>
</feature>
<evidence type="ECO:0000256" key="2">
    <source>
        <dbReference type="ARBA" id="ARBA00004496"/>
    </source>
</evidence>
<keyword evidence="10" id="KW-0539">Nucleus</keyword>
<dbReference type="CDD" id="cd00200">
    <property type="entry name" value="WD40"/>
    <property type="match status" value="1"/>
</dbReference>
<gene>
    <name evidence="12" type="ORF">GEV33_011053</name>
</gene>
<dbReference type="InterPro" id="IPR019775">
    <property type="entry name" value="WD40_repeat_CS"/>
</dbReference>
<dbReference type="PANTHER" id="PTHR44111">
    <property type="entry name" value="ELONGATOR COMPLEX PROTEIN 2"/>
    <property type="match status" value="1"/>
</dbReference>
<proteinExistence type="inferred from homology"/>
<keyword evidence="13" id="KW-1185">Reference proteome</keyword>
<dbReference type="Proteomes" id="UP000719412">
    <property type="component" value="Unassembled WGS sequence"/>
</dbReference>
<protein>
    <recommendedName>
        <fullName evidence="5">Elongator complex protein 2</fullName>
    </recommendedName>
</protein>
<dbReference type="EMBL" id="JABDTM020026588">
    <property type="protein sequence ID" value="KAH0811739.1"/>
    <property type="molecule type" value="Genomic_DNA"/>
</dbReference>
<dbReference type="InterPro" id="IPR037289">
    <property type="entry name" value="Elp2"/>
</dbReference>
<dbReference type="AlphaFoldDB" id="A0A8J6HBH2"/>
<evidence type="ECO:0000256" key="10">
    <source>
        <dbReference type="ARBA" id="ARBA00023242"/>
    </source>
</evidence>
<dbReference type="InterPro" id="IPR001680">
    <property type="entry name" value="WD40_rpt"/>
</dbReference>
<keyword evidence="9" id="KW-0677">Repeat</keyword>
<evidence type="ECO:0000256" key="4">
    <source>
        <dbReference type="ARBA" id="ARBA00005881"/>
    </source>
</evidence>
<dbReference type="PROSITE" id="PS00678">
    <property type="entry name" value="WD_REPEATS_1"/>
    <property type="match status" value="1"/>
</dbReference>
<accession>A0A8J6HBH2</accession>
<reference evidence="12" key="2">
    <citation type="submission" date="2021-08" db="EMBL/GenBank/DDBJ databases">
        <authorList>
            <person name="Eriksson T."/>
        </authorList>
    </citation>
    <scope>NUCLEOTIDE SEQUENCE</scope>
    <source>
        <strain evidence="12">Stoneville</strain>
        <tissue evidence="12">Whole head</tissue>
    </source>
</reference>
<comment type="subcellular location">
    <subcellularLocation>
        <location evidence="2">Cytoplasm</location>
    </subcellularLocation>
    <subcellularLocation>
        <location evidence="1">Nucleus</location>
    </subcellularLocation>
</comment>
<evidence type="ECO:0000313" key="12">
    <source>
        <dbReference type="EMBL" id="KAH0811739.1"/>
    </source>
</evidence>
<dbReference type="FunFam" id="2.130.10.10:FF:000400">
    <property type="entry name" value="Elongator acetyltransferase complex subunit 2"/>
    <property type="match status" value="1"/>
</dbReference>
<organism evidence="12 13">
    <name type="scientific">Tenebrio molitor</name>
    <name type="common">Yellow mealworm beetle</name>
    <dbReference type="NCBI Taxonomy" id="7067"/>
    <lineage>
        <taxon>Eukaryota</taxon>
        <taxon>Metazoa</taxon>
        <taxon>Ecdysozoa</taxon>
        <taxon>Arthropoda</taxon>
        <taxon>Hexapoda</taxon>
        <taxon>Insecta</taxon>
        <taxon>Pterygota</taxon>
        <taxon>Neoptera</taxon>
        <taxon>Endopterygota</taxon>
        <taxon>Coleoptera</taxon>
        <taxon>Polyphaga</taxon>
        <taxon>Cucujiformia</taxon>
        <taxon>Tenebrionidae</taxon>
        <taxon>Tenebrio</taxon>
    </lineage>
</organism>
<evidence type="ECO:0000256" key="9">
    <source>
        <dbReference type="ARBA" id="ARBA00022737"/>
    </source>
</evidence>
<comment type="caution">
    <text evidence="12">The sequence shown here is derived from an EMBL/GenBank/DDBJ whole genome shotgun (WGS) entry which is preliminary data.</text>
</comment>
<dbReference type="SUPFAM" id="SSF50978">
    <property type="entry name" value="WD40 repeat-like"/>
    <property type="match status" value="2"/>
</dbReference>
<dbReference type="InterPro" id="IPR036322">
    <property type="entry name" value="WD40_repeat_dom_sf"/>
</dbReference>
<keyword evidence="7 11" id="KW-0853">WD repeat</keyword>
<feature type="repeat" description="WD" evidence="11">
    <location>
        <begin position="52"/>
        <end position="96"/>
    </location>
</feature>
<evidence type="ECO:0000256" key="3">
    <source>
        <dbReference type="ARBA" id="ARBA00005043"/>
    </source>
</evidence>
<dbReference type="Gene3D" id="2.130.10.10">
    <property type="entry name" value="YVTN repeat-like/Quinoprotein amine dehydrogenase"/>
    <property type="match status" value="4"/>
</dbReference>
<reference evidence="12" key="1">
    <citation type="journal article" date="2020" name="J Insects Food Feed">
        <title>The yellow mealworm (Tenebrio molitor) genome: a resource for the emerging insects as food and feed industry.</title>
        <authorList>
            <person name="Eriksson T."/>
            <person name="Andere A."/>
            <person name="Kelstrup H."/>
            <person name="Emery V."/>
            <person name="Picard C."/>
        </authorList>
    </citation>
    <scope>NUCLEOTIDE SEQUENCE</scope>
    <source>
        <strain evidence="12">Stoneville</strain>
        <tissue evidence="12">Whole head</tissue>
    </source>
</reference>